<dbReference type="InterPro" id="IPR002772">
    <property type="entry name" value="Glyco_hydro_3_C"/>
</dbReference>
<dbReference type="GO" id="GO:0005975">
    <property type="term" value="P:carbohydrate metabolic process"/>
    <property type="evidence" value="ECO:0007669"/>
    <property type="project" value="InterPro"/>
</dbReference>
<dbReference type="Gene3D" id="3.20.20.300">
    <property type="entry name" value="Glycoside hydrolase, family 3, N-terminal domain"/>
    <property type="match status" value="1"/>
</dbReference>
<dbReference type="InterPro" id="IPR019800">
    <property type="entry name" value="Glyco_hydro_3_AS"/>
</dbReference>
<keyword evidence="3" id="KW-0119">Carbohydrate metabolism</keyword>
<protein>
    <recommendedName>
        <fullName evidence="7">Beta-D-glucoside glucohydrolase</fullName>
    </recommendedName>
    <alternativeName>
        <fullName evidence="5">Cellobiase</fullName>
    </alternativeName>
    <alternativeName>
        <fullName evidence="6">Gentiobiase</fullName>
    </alternativeName>
</protein>
<dbReference type="FunFam" id="2.60.40.10:FF:000495">
    <property type="entry name" value="Periplasmic beta-glucosidase"/>
    <property type="match status" value="1"/>
</dbReference>
<dbReference type="Pfam" id="PF01915">
    <property type="entry name" value="Glyco_hydro_3_C"/>
    <property type="match status" value="1"/>
</dbReference>
<evidence type="ECO:0000313" key="12">
    <source>
        <dbReference type="Proteomes" id="UP001155587"/>
    </source>
</evidence>
<dbReference type="InterPro" id="IPR001764">
    <property type="entry name" value="Glyco_hydro_3_N"/>
</dbReference>
<dbReference type="RefSeq" id="WP_265676016.1">
    <property type="nucleotide sequence ID" value="NZ_JAKRRY010000022.1"/>
</dbReference>
<dbReference type="InterPro" id="IPR036881">
    <property type="entry name" value="Glyco_hydro_3_C_sf"/>
</dbReference>
<comment type="similarity">
    <text evidence="1 8">Belongs to the glycosyl hydrolase 3 family.</text>
</comment>
<gene>
    <name evidence="11" type="ORF">MD535_15915</name>
</gene>
<evidence type="ECO:0000259" key="10">
    <source>
        <dbReference type="SMART" id="SM01217"/>
    </source>
</evidence>
<evidence type="ECO:0000256" key="6">
    <source>
        <dbReference type="ARBA" id="ARBA00032194"/>
    </source>
</evidence>
<dbReference type="GO" id="GO:0008422">
    <property type="term" value="F:beta-glucosidase activity"/>
    <property type="evidence" value="ECO:0007669"/>
    <property type="project" value="UniProtKB-ARBA"/>
</dbReference>
<dbReference type="InterPro" id="IPR026891">
    <property type="entry name" value="Fn3-like"/>
</dbReference>
<dbReference type="PANTHER" id="PTHR42715">
    <property type="entry name" value="BETA-GLUCOSIDASE"/>
    <property type="match status" value="1"/>
</dbReference>
<evidence type="ECO:0000256" key="1">
    <source>
        <dbReference type="ARBA" id="ARBA00005336"/>
    </source>
</evidence>
<keyword evidence="4 8" id="KW-0326">Glycosidase</keyword>
<dbReference type="Gene3D" id="3.40.50.1700">
    <property type="entry name" value="Glycoside hydrolase family 3 C-terminal domain"/>
    <property type="match status" value="1"/>
</dbReference>
<comment type="caution">
    <text evidence="11">The sequence shown here is derived from an EMBL/GenBank/DDBJ whole genome shotgun (WGS) entry which is preliminary data.</text>
</comment>
<dbReference type="Gene3D" id="2.60.40.10">
    <property type="entry name" value="Immunoglobulins"/>
    <property type="match status" value="1"/>
</dbReference>
<dbReference type="SUPFAM" id="SSF52279">
    <property type="entry name" value="Beta-D-glucan exohydrolase, C-terminal domain"/>
    <property type="match status" value="1"/>
</dbReference>
<dbReference type="SUPFAM" id="SSF51445">
    <property type="entry name" value="(Trans)glycosidases"/>
    <property type="match status" value="1"/>
</dbReference>
<dbReference type="InterPro" id="IPR013783">
    <property type="entry name" value="Ig-like_fold"/>
</dbReference>
<evidence type="ECO:0000256" key="8">
    <source>
        <dbReference type="RuleBase" id="RU361161"/>
    </source>
</evidence>
<proteinExistence type="inferred from homology"/>
<evidence type="ECO:0000256" key="4">
    <source>
        <dbReference type="ARBA" id="ARBA00023295"/>
    </source>
</evidence>
<dbReference type="InterPro" id="IPR036962">
    <property type="entry name" value="Glyco_hydro_3_N_sf"/>
</dbReference>
<dbReference type="SMART" id="SM01217">
    <property type="entry name" value="Fn3_like"/>
    <property type="match status" value="1"/>
</dbReference>
<keyword evidence="12" id="KW-1185">Reference proteome</keyword>
<organism evidence="11 12">
    <name type="scientific">Vibrio qingdaonensis</name>
    <dbReference type="NCBI Taxonomy" id="2829491"/>
    <lineage>
        <taxon>Bacteria</taxon>
        <taxon>Pseudomonadati</taxon>
        <taxon>Pseudomonadota</taxon>
        <taxon>Gammaproteobacteria</taxon>
        <taxon>Vibrionales</taxon>
        <taxon>Vibrionaceae</taxon>
        <taxon>Vibrio</taxon>
    </lineage>
</organism>
<dbReference type="Pfam" id="PF00933">
    <property type="entry name" value="Glyco_hydro_3"/>
    <property type="match status" value="1"/>
</dbReference>
<dbReference type="PROSITE" id="PS00775">
    <property type="entry name" value="GLYCOSYL_HYDROL_F3"/>
    <property type="match status" value="1"/>
</dbReference>
<dbReference type="Proteomes" id="UP001155587">
    <property type="component" value="Unassembled WGS sequence"/>
</dbReference>
<feature type="coiled-coil region" evidence="9">
    <location>
        <begin position="586"/>
        <end position="613"/>
    </location>
</feature>
<dbReference type="InterPro" id="IPR017853">
    <property type="entry name" value="GH"/>
</dbReference>
<feature type="domain" description="Fibronectin type III-like" evidence="10">
    <location>
        <begin position="587"/>
        <end position="657"/>
    </location>
</feature>
<dbReference type="PRINTS" id="PR00133">
    <property type="entry name" value="GLHYDRLASE3"/>
</dbReference>
<accession>A0A9X3CQ42</accession>
<sequence>MKNRQSIQKEVNELLTQLTLEEKASLCSGKDFWHLQDIERLGIPSVMVTDGPHGLRKQQGNTDHLGLSASVKSTCFPTAVTLASSWDVDLIATVGEYLATEALKEDVSTLLGPGMNIKRHPLCGRNFEYFSEDPYLTGRLATSFVNGVQKHNVGTSVKHYAVNNQETNRMVIDTLVDERTLREIYLPGFEDVVKNAQPWTVMCAYNQVNGEFCSEHNRLLNDILREEWGFEGLVVTDWGAMNNRVEGIKAGLDLEMPGCAGLNDIRIVEAVKDGSLDEKALDRVVERILALIVKSKRAITSHEQFDIDAHHQMARKAAGESMVLLKNDAKALPLSSSETVAVIGQFAKTPRYQGSGSSQVTPTKVYSLCDALNEKLSAEVCFAAGYRESGELDAGLISEAVELARSVDKAIVMVGLPNSYEAEAFDRIHMNLPESHNALIEAVNQVNPNVIVVLSNGSPVTMPWIDKVPAILESYLGGQASGGAICDILYGDVCPSGKLAETFPLTLEDCASNANFPGLPKQVVYKEGLNVGYRHFDSHCVRVLFPFGHGLSYTDFSYHNATVVSQTDEQIVFSVEVTNSGSVAGKEVLQLYIEKLNSQIERSKQELKAFEKVDLQPGESKTVEFTLDRRAFSFFSSASKQWEVEAGEYHIHIGASSRDIRDSVLVTLVSDYIVKPLDASKRQTVMTDQQFEALLGRTIPALQTMTPFTENSTLKDIQSTWIGRKVNQKVVENMAGSFGPNKPSEAVLLMVEKAIQGMPLRSLVLLGGGKLKFEQIDFLVKLLNGHYIRALGMFLKRKK</sequence>
<dbReference type="Pfam" id="PF14310">
    <property type="entry name" value="Fn3-like"/>
    <property type="match status" value="1"/>
</dbReference>
<keyword evidence="2 8" id="KW-0378">Hydrolase</keyword>
<evidence type="ECO:0000256" key="9">
    <source>
        <dbReference type="SAM" id="Coils"/>
    </source>
</evidence>
<evidence type="ECO:0000256" key="3">
    <source>
        <dbReference type="ARBA" id="ARBA00023277"/>
    </source>
</evidence>
<evidence type="ECO:0000313" key="11">
    <source>
        <dbReference type="EMBL" id="MCW8347487.1"/>
    </source>
</evidence>
<reference evidence="11" key="1">
    <citation type="submission" date="2022-02" db="EMBL/GenBank/DDBJ databases">
        <title>Vibrio sp. nov, a new bacterium isolated from seawater.</title>
        <authorList>
            <person name="Yuan Y."/>
        </authorList>
    </citation>
    <scope>NUCLEOTIDE SEQUENCE</scope>
    <source>
        <strain evidence="11">ZSDZ65</strain>
    </source>
</reference>
<evidence type="ECO:0000256" key="7">
    <source>
        <dbReference type="ARBA" id="ARBA00032594"/>
    </source>
</evidence>
<keyword evidence="9" id="KW-0175">Coiled coil</keyword>
<dbReference type="InterPro" id="IPR050288">
    <property type="entry name" value="Cellulose_deg_GH3"/>
</dbReference>
<evidence type="ECO:0000256" key="2">
    <source>
        <dbReference type="ARBA" id="ARBA00022801"/>
    </source>
</evidence>
<name>A0A9X3CQ42_9VIBR</name>
<dbReference type="AlphaFoldDB" id="A0A9X3CQ42"/>
<dbReference type="EMBL" id="JAKRRY010000022">
    <property type="protein sequence ID" value="MCW8347487.1"/>
    <property type="molecule type" value="Genomic_DNA"/>
</dbReference>
<evidence type="ECO:0000256" key="5">
    <source>
        <dbReference type="ARBA" id="ARBA00031448"/>
    </source>
</evidence>
<dbReference type="PANTHER" id="PTHR42715:SF10">
    <property type="entry name" value="BETA-GLUCOSIDASE"/>
    <property type="match status" value="1"/>
</dbReference>